<dbReference type="SUPFAM" id="SSF55469">
    <property type="entry name" value="FMN-dependent nitroreductase-like"/>
    <property type="match status" value="1"/>
</dbReference>
<dbReference type="EMBL" id="JACHHK010000001">
    <property type="protein sequence ID" value="MBB5182021.1"/>
    <property type="molecule type" value="Genomic_DNA"/>
</dbReference>
<dbReference type="Pfam" id="PF00881">
    <property type="entry name" value="Nitroreductase"/>
    <property type="match status" value="1"/>
</dbReference>
<evidence type="ECO:0000313" key="4">
    <source>
        <dbReference type="EMBL" id="MBB5182021.1"/>
    </source>
</evidence>
<accession>A0A7W8FVB7</accession>
<dbReference type="Proteomes" id="UP000539953">
    <property type="component" value="Unassembled WGS sequence"/>
</dbReference>
<gene>
    <name evidence="4" type="ORF">HNQ47_000024</name>
</gene>
<feature type="domain" description="Nitroreductase" evidence="3">
    <location>
        <begin position="6"/>
        <end position="150"/>
    </location>
</feature>
<comment type="caution">
    <text evidence="4">The sequence shown here is derived from an EMBL/GenBank/DDBJ whole genome shotgun (WGS) entry which is preliminary data.</text>
</comment>
<dbReference type="Gene3D" id="3.40.109.10">
    <property type="entry name" value="NADH Oxidase"/>
    <property type="match status" value="1"/>
</dbReference>
<evidence type="ECO:0000313" key="5">
    <source>
        <dbReference type="Proteomes" id="UP000539953"/>
    </source>
</evidence>
<dbReference type="RefSeq" id="WP_183326388.1">
    <property type="nucleotide sequence ID" value="NZ_JACHHK010000001.1"/>
</dbReference>
<dbReference type="GO" id="GO:0016491">
    <property type="term" value="F:oxidoreductase activity"/>
    <property type="evidence" value="ECO:0007669"/>
    <property type="project" value="UniProtKB-KW"/>
</dbReference>
<keyword evidence="2" id="KW-0560">Oxidoreductase</keyword>
<dbReference type="InterPro" id="IPR029479">
    <property type="entry name" value="Nitroreductase"/>
</dbReference>
<evidence type="ECO:0000256" key="1">
    <source>
        <dbReference type="ARBA" id="ARBA00007118"/>
    </source>
</evidence>
<reference evidence="4 5" key="1">
    <citation type="submission" date="2020-08" db="EMBL/GenBank/DDBJ databases">
        <title>Genomic Encyclopedia of Type Strains, Phase IV (KMG-IV): sequencing the most valuable type-strain genomes for metagenomic binning, comparative biology and taxonomic classification.</title>
        <authorList>
            <person name="Goeker M."/>
        </authorList>
    </citation>
    <scope>NUCLEOTIDE SEQUENCE [LARGE SCALE GENOMIC DNA]</scope>
    <source>
        <strain evidence="4 5">DSM 25799</strain>
    </source>
</reference>
<dbReference type="PANTHER" id="PTHR43673:SF10">
    <property type="entry name" value="NADH DEHYDROGENASE_NAD(P)H NITROREDUCTASE XCC3605-RELATED"/>
    <property type="match status" value="1"/>
</dbReference>
<dbReference type="PANTHER" id="PTHR43673">
    <property type="entry name" value="NAD(P)H NITROREDUCTASE YDGI-RELATED"/>
    <property type="match status" value="1"/>
</dbReference>
<dbReference type="AlphaFoldDB" id="A0A7W8FVB7"/>
<evidence type="ECO:0000256" key="2">
    <source>
        <dbReference type="ARBA" id="ARBA00023002"/>
    </source>
</evidence>
<name>A0A7W8FVB7_9FIRM</name>
<protein>
    <submittedName>
        <fullName evidence="4">Nitroreductase</fullName>
    </submittedName>
</protein>
<proteinExistence type="inferred from homology"/>
<sequence>MNTFTTRRSVRNFNEKTVKKSDLEKIVYAGQCAANGMNRQHLIFVVLQDREEIQRLSKLNAQIMGKPEMDPFYGSSSIIVVFADANDPTYIEDGALAIGNMLNQAHEMHIGSCWIHRAREEFENEETNDMRKKWNIPQSYQAIGHCVLGYEDHSGEKEITSKVVWDL</sequence>
<evidence type="ECO:0000259" key="3">
    <source>
        <dbReference type="Pfam" id="PF00881"/>
    </source>
</evidence>
<organism evidence="4 5">
    <name type="scientific">Catenisphaera adipataccumulans</name>
    <dbReference type="NCBI Taxonomy" id="700500"/>
    <lineage>
        <taxon>Bacteria</taxon>
        <taxon>Bacillati</taxon>
        <taxon>Bacillota</taxon>
        <taxon>Erysipelotrichia</taxon>
        <taxon>Erysipelotrichales</taxon>
        <taxon>Erysipelotrichaceae</taxon>
        <taxon>Catenisphaera</taxon>
    </lineage>
</organism>
<keyword evidence="5" id="KW-1185">Reference proteome</keyword>
<dbReference type="InterPro" id="IPR000415">
    <property type="entry name" value="Nitroreductase-like"/>
</dbReference>
<comment type="similarity">
    <text evidence="1">Belongs to the nitroreductase family.</text>
</comment>